<protein>
    <recommendedName>
        <fullName evidence="3">ABC-type phosphate/phosphonate transport system, substrate-binding protein</fullName>
    </recommendedName>
</protein>
<reference evidence="1 2" key="1">
    <citation type="submission" date="2016-10" db="EMBL/GenBank/DDBJ databases">
        <authorList>
            <person name="de Groot N.N."/>
        </authorList>
    </citation>
    <scope>NUCLEOTIDE SEQUENCE [LARGE SCALE GENOMIC DNA]</scope>
    <source>
        <strain evidence="1 2">CGMCC 1.9109</strain>
    </source>
</reference>
<evidence type="ECO:0000313" key="2">
    <source>
        <dbReference type="Proteomes" id="UP000183685"/>
    </source>
</evidence>
<dbReference type="Proteomes" id="UP000183685">
    <property type="component" value="Unassembled WGS sequence"/>
</dbReference>
<keyword evidence="2" id="KW-1185">Reference proteome</keyword>
<sequence>MLRAVLVLAAIFMVTRPSGAEHFRLAIASDDDLYIGEILKFALEKQGGGHTMEVVRIAPMAQGRALRMLEARDARFDVLYSGYTEARAGRLAIVAFPLTRGMLGYRLLAVRDDRVGLLKPDITFQQLQSKVCFGAGTDWPDARIMRDAGLCVVTGTDESLWAMLVRGRYDAFPRGLIEVVSEIERERNPVRGVTLTLDPSVMLAYKQDLFFYLPKHAAERAAIIQDGLEKGHADGSYDQFFYSIPTIKAALADIQAHQRTTFHLGDCAACTGLAVISEDHWHRFEDKSAFASHLTGSGPQTNQ</sequence>
<dbReference type="SUPFAM" id="SSF53850">
    <property type="entry name" value="Periplasmic binding protein-like II"/>
    <property type="match status" value="1"/>
</dbReference>
<organism evidence="1 2">
    <name type="scientific">Kordiimonas lacus</name>
    <dbReference type="NCBI Taxonomy" id="637679"/>
    <lineage>
        <taxon>Bacteria</taxon>
        <taxon>Pseudomonadati</taxon>
        <taxon>Pseudomonadota</taxon>
        <taxon>Alphaproteobacteria</taxon>
        <taxon>Kordiimonadales</taxon>
        <taxon>Kordiimonadaceae</taxon>
        <taxon>Kordiimonas</taxon>
    </lineage>
</organism>
<dbReference type="EMBL" id="FNAK01000006">
    <property type="protein sequence ID" value="SDE42054.1"/>
    <property type="molecule type" value="Genomic_DNA"/>
</dbReference>
<dbReference type="STRING" id="637679.GCA_001550055_03004"/>
<accession>A0A1G7CRK3</accession>
<dbReference type="AlphaFoldDB" id="A0A1G7CRK3"/>
<evidence type="ECO:0008006" key="3">
    <source>
        <dbReference type="Google" id="ProtNLM"/>
    </source>
</evidence>
<name>A0A1G7CRK3_9PROT</name>
<evidence type="ECO:0000313" key="1">
    <source>
        <dbReference type="EMBL" id="SDE42054.1"/>
    </source>
</evidence>
<proteinExistence type="predicted"/>
<gene>
    <name evidence="1" type="ORF">SAMN04488071_2917</name>
</gene>